<proteinExistence type="predicted"/>
<dbReference type="OrthoDB" id="9798935at2"/>
<evidence type="ECO:0000313" key="4">
    <source>
        <dbReference type="Proteomes" id="UP000460949"/>
    </source>
</evidence>
<reference evidence="3 4" key="1">
    <citation type="submission" date="2019-11" db="EMBL/GenBank/DDBJ databases">
        <title>Genome sequences of 17 halophilic strains isolated from different environments.</title>
        <authorList>
            <person name="Furrow R.E."/>
        </authorList>
    </citation>
    <scope>NUCLEOTIDE SEQUENCE [LARGE SCALE GENOMIC DNA]</scope>
    <source>
        <strain evidence="3 4">22511_23_Filter</strain>
    </source>
</reference>
<evidence type="ECO:0000313" key="3">
    <source>
        <dbReference type="EMBL" id="MYL21135.1"/>
    </source>
</evidence>
<dbReference type="InterPro" id="IPR051933">
    <property type="entry name" value="Resuscitation_pf_RpfB"/>
</dbReference>
<dbReference type="SUPFAM" id="SSF50685">
    <property type="entry name" value="Barwin-like endoglucanases"/>
    <property type="match status" value="1"/>
</dbReference>
<dbReference type="PANTHER" id="PTHR39160:SF4">
    <property type="entry name" value="RESUSCITATION-PROMOTING FACTOR RPFB"/>
    <property type="match status" value="1"/>
</dbReference>
<dbReference type="Proteomes" id="UP000460949">
    <property type="component" value="Unassembled WGS sequence"/>
</dbReference>
<dbReference type="EMBL" id="WMET01000003">
    <property type="protein sequence ID" value="MYL21135.1"/>
    <property type="molecule type" value="Genomic_DNA"/>
</dbReference>
<gene>
    <name evidence="3" type="ORF">GLW04_14620</name>
</gene>
<protein>
    <recommendedName>
        <fullName evidence="2">3D domain-containing protein</fullName>
    </recommendedName>
</protein>
<evidence type="ECO:0000256" key="1">
    <source>
        <dbReference type="ARBA" id="ARBA00022729"/>
    </source>
</evidence>
<sequence length="207" mass="22976">MFPRRMKRWLLPFLFAGAVVSTASYVTNLSLFDLGEWMTAELKNKDREQEPAPLVKSAVMEAVETLEQSIDLSRYQSREVTATGYTAGYESTGKTPEHPAYGITFSGVNVTRDLYSTIAADLSVFPLGTILFIPGYGYGVVADIGGAIEGDELDLYFSSVEDVYDQWGKRTLDVYVIKEGEGQLTEGELAALNENEARQVFRSEIKQ</sequence>
<dbReference type="GO" id="GO:0019867">
    <property type="term" value="C:outer membrane"/>
    <property type="evidence" value="ECO:0007669"/>
    <property type="project" value="InterPro"/>
</dbReference>
<keyword evidence="1" id="KW-0732">Signal</keyword>
<organism evidence="3 4">
    <name type="scientific">Halobacillus litoralis</name>
    <dbReference type="NCBI Taxonomy" id="45668"/>
    <lineage>
        <taxon>Bacteria</taxon>
        <taxon>Bacillati</taxon>
        <taxon>Bacillota</taxon>
        <taxon>Bacilli</taxon>
        <taxon>Bacillales</taxon>
        <taxon>Bacillaceae</taxon>
        <taxon>Halobacillus</taxon>
    </lineage>
</organism>
<evidence type="ECO:0000259" key="2">
    <source>
        <dbReference type="Pfam" id="PF06725"/>
    </source>
</evidence>
<dbReference type="GO" id="GO:0009254">
    <property type="term" value="P:peptidoglycan turnover"/>
    <property type="evidence" value="ECO:0007669"/>
    <property type="project" value="InterPro"/>
</dbReference>
<dbReference type="AlphaFoldDB" id="A0A845DXE7"/>
<name>A0A845DXE7_9BACI</name>
<dbReference type="PANTHER" id="PTHR39160">
    <property type="entry name" value="CELL WALL-BINDING PROTEIN YOCH"/>
    <property type="match status" value="1"/>
</dbReference>
<accession>A0A845DXE7</accession>
<dbReference type="Pfam" id="PF06725">
    <property type="entry name" value="3D"/>
    <property type="match status" value="1"/>
</dbReference>
<feature type="domain" description="3D" evidence="2">
    <location>
        <begin position="116"/>
        <end position="177"/>
    </location>
</feature>
<dbReference type="CDD" id="cd22786">
    <property type="entry name" value="DPBB_YuiC-like"/>
    <property type="match status" value="1"/>
</dbReference>
<dbReference type="Gene3D" id="2.40.40.10">
    <property type="entry name" value="RlpA-like domain"/>
    <property type="match status" value="1"/>
</dbReference>
<dbReference type="GO" id="GO:0004553">
    <property type="term" value="F:hydrolase activity, hydrolyzing O-glycosyl compounds"/>
    <property type="evidence" value="ECO:0007669"/>
    <property type="project" value="InterPro"/>
</dbReference>
<dbReference type="RefSeq" id="WP_160838524.1">
    <property type="nucleotide sequence ID" value="NZ_WMEW01000007.1"/>
</dbReference>
<dbReference type="InterPro" id="IPR010611">
    <property type="entry name" value="3D_dom"/>
</dbReference>
<dbReference type="InterPro" id="IPR036908">
    <property type="entry name" value="RlpA-like_sf"/>
</dbReference>
<comment type="caution">
    <text evidence="3">The sequence shown here is derived from an EMBL/GenBank/DDBJ whole genome shotgun (WGS) entry which is preliminary data.</text>
</comment>